<sequence length="201" mass="22412">MKKIFSALVISALVFGMTSCNNQPRSNDTSTKENAEQKTNDSAVLGGQKIAYVEIDSIMSQYTYWKEVTKIMKAKEANIQKTLAGKQQAIQKAAANFQQNVQSNKYTQAQAEQVQASIQKQAQDADALQQRLGNEYQNEVAKYNKALSDSVHNFLNDYNKDKKYAMVLAKSGDNILYADGAYNITNDVIKGLNKAYKGMKK</sequence>
<comment type="similarity">
    <text evidence="1">Belongs to the Skp family.</text>
</comment>
<feature type="chain" id="PRO_5007458852" evidence="4">
    <location>
        <begin position="23"/>
        <end position="201"/>
    </location>
</feature>
<proteinExistence type="inferred from homology"/>
<dbReference type="SUPFAM" id="SSF111384">
    <property type="entry name" value="OmpH-like"/>
    <property type="match status" value="1"/>
</dbReference>
<evidence type="ECO:0000256" key="3">
    <source>
        <dbReference type="SAM" id="MobiDB-lite"/>
    </source>
</evidence>
<dbReference type="Pfam" id="PF03938">
    <property type="entry name" value="OmpH"/>
    <property type="match status" value="1"/>
</dbReference>
<keyword evidence="2 4" id="KW-0732">Signal</keyword>
<feature type="compositionally biased region" description="Basic and acidic residues" evidence="3">
    <location>
        <begin position="30"/>
        <end position="39"/>
    </location>
</feature>
<dbReference type="GO" id="GO:0050821">
    <property type="term" value="P:protein stabilization"/>
    <property type="evidence" value="ECO:0007669"/>
    <property type="project" value="TreeGrafter"/>
</dbReference>
<feature type="region of interest" description="Disordered" evidence="3">
    <location>
        <begin position="21"/>
        <end position="40"/>
    </location>
</feature>
<comment type="caution">
    <text evidence="5">The sequence shown here is derived from an EMBL/GenBank/DDBJ whole genome shotgun (WGS) entry which is preliminary data.</text>
</comment>
<dbReference type="PATRIC" id="fig|28128.5.peg.747"/>
<dbReference type="EMBL" id="LRQG01000038">
    <property type="protein sequence ID" value="KXA42238.1"/>
    <property type="molecule type" value="Genomic_DNA"/>
</dbReference>
<dbReference type="GO" id="GO:0051082">
    <property type="term" value="F:unfolded protein binding"/>
    <property type="evidence" value="ECO:0007669"/>
    <property type="project" value="InterPro"/>
</dbReference>
<dbReference type="SMART" id="SM00935">
    <property type="entry name" value="OmpH"/>
    <property type="match status" value="1"/>
</dbReference>
<evidence type="ECO:0000313" key="5">
    <source>
        <dbReference type="EMBL" id="KXA42238.1"/>
    </source>
</evidence>
<organism evidence="5 6">
    <name type="scientific">Prevotella corporis</name>
    <dbReference type="NCBI Taxonomy" id="28128"/>
    <lineage>
        <taxon>Bacteria</taxon>
        <taxon>Pseudomonadati</taxon>
        <taxon>Bacteroidota</taxon>
        <taxon>Bacteroidia</taxon>
        <taxon>Bacteroidales</taxon>
        <taxon>Prevotellaceae</taxon>
        <taxon>Prevotella</taxon>
    </lineage>
</organism>
<evidence type="ECO:0000256" key="1">
    <source>
        <dbReference type="ARBA" id="ARBA00009091"/>
    </source>
</evidence>
<reference evidence="6" key="1">
    <citation type="submission" date="2016-01" db="EMBL/GenBank/DDBJ databases">
        <authorList>
            <person name="Mitreva M."/>
            <person name="Pepin K.H."/>
            <person name="Mihindukulasuriya K.A."/>
            <person name="Fulton R."/>
            <person name="Fronick C."/>
            <person name="O'Laughlin M."/>
            <person name="Miner T."/>
            <person name="Herter B."/>
            <person name="Rosa B.A."/>
            <person name="Cordes M."/>
            <person name="Tomlinson C."/>
            <person name="Wollam A."/>
            <person name="Palsikar V.B."/>
            <person name="Mardis E.R."/>
            <person name="Wilson R.K."/>
        </authorList>
    </citation>
    <scope>NUCLEOTIDE SEQUENCE [LARGE SCALE GENOMIC DNA]</scope>
    <source>
        <strain evidence="6">MJR7716</strain>
    </source>
</reference>
<dbReference type="OrthoDB" id="1493259at2"/>
<dbReference type="InterPro" id="IPR024930">
    <property type="entry name" value="Skp_dom_sf"/>
</dbReference>
<dbReference type="GO" id="GO:0005829">
    <property type="term" value="C:cytosol"/>
    <property type="evidence" value="ECO:0007669"/>
    <property type="project" value="TreeGrafter"/>
</dbReference>
<evidence type="ECO:0000313" key="6">
    <source>
        <dbReference type="Proteomes" id="UP000070533"/>
    </source>
</evidence>
<evidence type="ECO:0000256" key="2">
    <source>
        <dbReference type="ARBA" id="ARBA00022729"/>
    </source>
</evidence>
<name>A0A133QH92_9BACT</name>
<dbReference type="Proteomes" id="UP000070533">
    <property type="component" value="Unassembled WGS sequence"/>
</dbReference>
<dbReference type="PANTHER" id="PTHR35089">
    <property type="entry name" value="CHAPERONE PROTEIN SKP"/>
    <property type="match status" value="1"/>
</dbReference>
<gene>
    <name evidence="5" type="ORF">HMPREF3226_00740</name>
</gene>
<dbReference type="STRING" id="28128.HMPREF3226_00740"/>
<dbReference type="PROSITE" id="PS51257">
    <property type="entry name" value="PROKAR_LIPOPROTEIN"/>
    <property type="match status" value="1"/>
</dbReference>
<dbReference type="RefSeq" id="WP_060940319.1">
    <property type="nucleotide sequence ID" value="NZ_JAIHUT010000032.1"/>
</dbReference>
<dbReference type="Gene3D" id="3.30.910.20">
    <property type="entry name" value="Skp domain"/>
    <property type="match status" value="1"/>
</dbReference>
<dbReference type="eggNOG" id="COG2825">
    <property type="taxonomic scope" value="Bacteria"/>
</dbReference>
<dbReference type="InterPro" id="IPR005632">
    <property type="entry name" value="Chaperone_Skp"/>
</dbReference>
<keyword evidence="6" id="KW-1185">Reference proteome</keyword>
<protein>
    <submittedName>
        <fullName evidence="5">Outer membrane protein</fullName>
    </submittedName>
</protein>
<dbReference type="PANTHER" id="PTHR35089:SF1">
    <property type="entry name" value="CHAPERONE PROTEIN SKP"/>
    <property type="match status" value="1"/>
</dbReference>
<dbReference type="AlphaFoldDB" id="A0A133QH92"/>
<accession>A0A133QH92</accession>
<evidence type="ECO:0000256" key="4">
    <source>
        <dbReference type="SAM" id="SignalP"/>
    </source>
</evidence>
<feature type="signal peptide" evidence="4">
    <location>
        <begin position="1"/>
        <end position="22"/>
    </location>
</feature>